<organism evidence="3 4">
    <name type="scientific">Methylacidimicrobium cyclopophantes</name>
    <dbReference type="NCBI Taxonomy" id="1041766"/>
    <lineage>
        <taxon>Bacteria</taxon>
        <taxon>Pseudomonadati</taxon>
        <taxon>Verrucomicrobiota</taxon>
        <taxon>Methylacidimicrobium</taxon>
    </lineage>
</organism>
<dbReference type="InterPro" id="IPR007621">
    <property type="entry name" value="TPM_dom"/>
</dbReference>
<dbReference type="OrthoDB" id="9810918at2"/>
<dbReference type="RefSeq" id="WP_142524349.1">
    <property type="nucleotide sequence ID" value="NZ_CABFUZ020000039.1"/>
</dbReference>
<evidence type="ECO:0000313" key="3">
    <source>
        <dbReference type="EMBL" id="VVM04741.1"/>
    </source>
</evidence>
<dbReference type="Proteomes" id="UP000381693">
    <property type="component" value="Unassembled WGS sequence"/>
</dbReference>
<evidence type="ECO:0000313" key="4">
    <source>
        <dbReference type="Proteomes" id="UP000381693"/>
    </source>
</evidence>
<keyword evidence="4" id="KW-1185">Reference proteome</keyword>
<dbReference type="PANTHER" id="PTHR30373:SF2">
    <property type="entry name" value="UPF0603 PROTEIN YGCG"/>
    <property type="match status" value="1"/>
</dbReference>
<proteinExistence type="predicted"/>
<keyword evidence="1" id="KW-1133">Transmembrane helix</keyword>
<evidence type="ECO:0000256" key="1">
    <source>
        <dbReference type="SAM" id="Phobius"/>
    </source>
</evidence>
<keyword evidence="1" id="KW-0812">Transmembrane</keyword>
<dbReference type="Gene3D" id="3.10.310.50">
    <property type="match status" value="1"/>
</dbReference>
<gene>
    <name evidence="3" type="ORF">MAMC_00208</name>
</gene>
<keyword evidence="1" id="KW-0472">Membrane</keyword>
<name>A0A5E6M732_9BACT</name>
<accession>A0A5E6M732</accession>
<feature type="transmembrane region" description="Helical" evidence="1">
    <location>
        <begin position="196"/>
        <end position="220"/>
    </location>
</feature>
<sequence length="305" mass="31931">MRAVRIGSLSWLFLALLWCGGGRLAAQDESEEAEAAPIPPFTSYVVDQARLLSGRERASLEKRLSRFAKSKGSQVAVLIVPTTRPESAESYGIRVVEEWKLGRKGIDDGVLLLVVTDEHVVRLEIGYGLEGTITDAEAKRIIEERILPFFKKGRFFSGISVGLDAILAKISGEPLPPLKGAPRAVAKPAGSPDPTALLGGLFVLVLVVGSLFGPLLGAALAGGIGLLVGWTLVGGFWMGLLVGLLSAAVAFLFGGSLRGRSWPVFWRDGPEFPGFGGWGGFGGAAGGFRGGEGGQFGGGGASGRW</sequence>
<comment type="caution">
    <text evidence="3">The sequence shown here is derived from an EMBL/GenBank/DDBJ whole genome shotgun (WGS) entry which is preliminary data.</text>
</comment>
<dbReference type="Pfam" id="PF04536">
    <property type="entry name" value="TPM_phosphatase"/>
    <property type="match status" value="1"/>
</dbReference>
<dbReference type="PANTHER" id="PTHR30373">
    <property type="entry name" value="UPF0603 PROTEIN YGCG"/>
    <property type="match status" value="1"/>
</dbReference>
<feature type="transmembrane region" description="Helical" evidence="1">
    <location>
        <begin position="227"/>
        <end position="253"/>
    </location>
</feature>
<protein>
    <recommendedName>
        <fullName evidence="2">TPM domain-containing protein</fullName>
    </recommendedName>
</protein>
<dbReference type="EMBL" id="CABFUZ020000039">
    <property type="protein sequence ID" value="VVM04741.1"/>
    <property type="molecule type" value="Genomic_DNA"/>
</dbReference>
<feature type="domain" description="TPM" evidence="2">
    <location>
        <begin position="45"/>
        <end position="167"/>
    </location>
</feature>
<evidence type="ECO:0000259" key="2">
    <source>
        <dbReference type="Pfam" id="PF04536"/>
    </source>
</evidence>
<dbReference type="AlphaFoldDB" id="A0A5E6M732"/>
<reference evidence="3" key="1">
    <citation type="submission" date="2019-09" db="EMBL/GenBank/DDBJ databases">
        <authorList>
            <person name="Cremers G."/>
        </authorList>
    </citation>
    <scope>NUCLEOTIDE SEQUENCE [LARGE SCALE GENOMIC DNA]</scope>
    <source>
        <strain evidence="3">3B</strain>
    </source>
</reference>